<protein>
    <submittedName>
        <fullName evidence="1">Uncharacterized protein</fullName>
    </submittedName>
</protein>
<evidence type="ECO:0000313" key="1">
    <source>
        <dbReference type="EMBL" id="CAJ38040.1"/>
    </source>
</evidence>
<accession>Q0W0Q3</accession>
<dbReference type="STRING" id="351160.RRC311"/>
<keyword evidence="2" id="KW-1185">Reference proteome</keyword>
<dbReference type="KEGG" id="rci:RRC311"/>
<reference evidence="1 2" key="1">
    <citation type="journal article" date="2006" name="Science">
        <title>Genome of rice cluster I archaea -- the key methane producers in the rice rhizosphere.</title>
        <authorList>
            <person name="Erkel C."/>
            <person name="Kube M."/>
            <person name="Reinhardt R."/>
            <person name="Liesack W."/>
        </authorList>
    </citation>
    <scope>NUCLEOTIDE SEQUENCE [LARGE SCALE GENOMIC DNA]</scope>
    <source>
        <strain evidence="2">DSM 22066 / NBRC 105507 / MRE50</strain>
    </source>
</reference>
<dbReference type="GeneID" id="5144792"/>
<evidence type="ECO:0000313" key="2">
    <source>
        <dbReference type="Proteomes" id="UP000000663"/>
    </source>
</evidence>
<gene>
    <name evidence="1" type="ORF">RRC311</name>
</gene>
<sequence>MAYGMPASEFLALCMIMADFDLEMTALEVIGRAEEYQNTTGREIGEGRSDFRSAFYEIIWTWRPQDIGHGQMGDPQKLLARTPLKDWIGLILQYDHVWFNDEGESWSREPEDKDWPAEMRTRSTWKDSAGKRQERIVRDYLGDDLKIKFSLRFDRNFRKIFETGQYSRADIHRLFKRSRYAREIPKLWTVQKSYSRVRSMRTSR</sequence>
<dbReference type="EMBL" id="AM114193">
    <property type="protein sequence ID" value="CAJ38040.1"/>
    <property type="molecule type" value="Genomic_DNA"/>
</dbReference>
<organism evidence="1 2">
    <name type="scientific">Methanocella arvoryzae (strain DSM 22066 / NBRC 105507 / MRE50)</name>
    <dbReference type="NCBI Taxonomy" id="351160"/>
    <lineage>
        <taxon>Archaea</taxon>
        <taxon>Methanobacteriati</taxon>
        <taxon>Methanobacteriota</taxon>
        <taxon>Stenosarchaea group</taxon>
        <taxon>Methanomicrobia</taxon>
        <taxon>Methanocellales</taxon>
        <taxon>Methanocellaceae</taxon>
        <taxon>Methanocella</taxon>
    </lineage>
</organism>
<dbReference type="RefSeq" id="WP_012034555.1">
    <property type="nucleotide sequence ID" value="NC_009464.1"/>
</dbReference>
<dbReference type="AlphaFoldDB" id="Q0W0Q3"/>
<proteinExistence type="predicted"/>
<dbReference type="Proteomes" id="UP000000663">
    <property type="component" value="Chromosome"/>
</dbReference>
<name>Q0W0Q3_METAR</name>